<dbReference type="KEGG" id="nml:Namu_1984"/>
<dbReference type="GO" id="GO:0016787">
    <property type="term" value="F:hydrolase activity"/>
    <property type="evidence" value="ECO:0007669"/>
    <property type="project" value="UniProtKB-KW"/>
</dbReference>
<evidence type="ECO:0000256" key="3">
    <source>
        <dbReference type="SAM" id="MobiDB-lite"/>
    </source>
</evidence>
<evidence type="ECO:0000313" key="5">
    <source>
        <dbReference type="EMBL" id="ACV78369.1"/>
    </source>
</evidence>
<dbReference type="InterPro" id="IPR010126">
    <property type="entry name" value="Esterase_phb"/>
</dbReference>
<feature type="region of interest" description="Disordered" evidence="3">
    <location>
        <begin position="36"/>
        <end position="55"/>
    </location>
</feature>
<evidence type="ECO:0000313" key="6">
    <source>
        <dbReference type="Proteomes" id="UP000002218"/>
    </source>
</evidence>
<gene>
    <name evidence="5" type="ordered locus">Namu_1984</name>
</gene>
<feature type="chain" id="PRO_5038782631" evidence="4">
    <location>
        <begin position="25"/>
        <end position="337"/>
    </location>
</feature>
<dbReference type="NCBIfam" id="TIGR01840">
    <property type="entry name" value="esterase_phb"/>
    <property type="match status" value="1"/>
</dbReference>
<reference evidence="6" key="1">
    <citation type="submission" date="2009-09" db="EMBL/GenBank/DDBJ databases">
        <title>The complete genome of Nakamurella multipartita DSM 44233.</title>
        <authorList>
            <consortium name="US DOE Joint Genome Institute (JGI-PGF)"/>
            <person name="Lucas S."/>
            <person name="Copeland A."/>
            <person name="Lapidus A."/>
            <person name="Glavina del Rio T."/>
            <person name="Dalin E."/>
            <person name="Tice H."/>
            <person name="Bruce D."/>
            <person name="Goodwin L."/>
            <person name="Pitluck S."/>
            <person name="Kyrpides N."/>
            <person name="Mavromatis K."/>
            <person name="Ivanova N."/>
            <person name="Ovchinnikova G."/>
            <person name="Sims D."/>
            <person name="Meincke L."/>
            <person name="Brettin T."/>
            <person name="Detter J.C."/>
            <person name="Han C."/>
            <person name="Larimer F."/>
            <person name="Land M."/>
            <person name="Hauser L."/>
            <person name="Markowitz V."/>
            <person name="Cheng J.-F."/>
            <person name="Hugenholtz P."/>
            <person name="Woyke T."/>
            <person name="Wu D."/>
            <person name="Klenk H.-P."/>
            <person name="Eisen J.A."/>
        </authorList>
    </citation>
    <scope>NUCLEOTIDE SEQUENCE [LARGE SCALE GENOMIC DNA]</scope>
    <source>
        <strain evidence="6">ATCC 700099 / DSM 44233 / CIP 104796 / JCM 9543 / NBRC 105858 / Y-104</strain>
    </source>
</reference>
<dbReference type="InterPro" id="IPR050955">
    <property type="entry name" value="Plant_Biomass_Hydrol_Est"/>
</dbReference>
<dbReference type="OrthoDB" id="9767239at2"/>
<dbReference type="SUPFAM" id="SSF53474">
    <property type="entry name" value="alpha/beta-Hydrolases"/>
    <property type="match status" value="1"/>
</dbReference>
<dbReference type="Pfam" id="PF10503">
    <property type="entry name" value="Esterase_PHB"/>
    <property type="match status" value="1"/>
</dbReference>
<keyword evidence="1 4" id="KW-0732">Signal</keyword>
<feature type="signal peptide" evidence="4">
    <location>
        <begin position="1"/>
        <end position="24"/>
    </location>
</feature>
<dbReference type="HOGENOM" id="CLU_027551_0_3_11"/>
<dbReference type="EMBL" id="CP001737">
    <property type="protein sequence ID" value="ACV78369.1"/>
    <property type="molecule type" value="Genomic_DNA"/>
</dbReference>
<dbReference type="GO" id="GO:0005576">
    <property type="term" value="C:extracellular region"/>
    <property type="evidence" value="ECO:0007669"/>
    <property type="project" value="InterPro"/>
</dbReference>
<name>C8XHG3_NAKMY</name>
<reference evidence="5 6" key="2">
    <citation type="journal article" date="2010" name="Stand. Genomic Sci.">
        <title>Complete genome sequence of Nakamurella multipartita type strain (Y-104).</title>
        <authorList>
            <person name="Tice H."/>
            <person name="Mayilraj S."/>
            <person name="Sims D."/>
            <person name="Lapidus A."/>
            <person name="Nolan M."/>
            <person name="Lucas S."/>
            <person name="Glavina Del Rio T."/>
            <person name="Copeland A."/>
            <person name="Cheng J.F."/>
            <person name="Meincke L."/>
            <person name="Bruce D."/>
            <person name="Goodwin L."/>
            <person name="Pitluck S."/>
            <person name="Ivanova N."/>
            <person name="Mavromatis K."/>
            <person name="Ovchinnikova G."/>
            <person name="Pati A."/>
            <person name="Chen A."/>
            <person name="Palaniappan K."/>
            <person name="Land M."/>
            <person name="Hauser L."/>
            <person name="Chang Y.J."/>
            <person name="Jeffries C.D."/>
            <person name="Detter J.C."/>
            <person name="Brettin T."/>
            <person name="Rohde M."/>
            <person name="Goker M."/>
            <person name="Bristow J."/>
            <person name="Eisen J.A."/>
            <person name="Markowitz V."/>
            <person name="Hugenholtz P."/>
            <person name="Kyrpides N.C."/>
            <person name="Klenk H.P."/>
            <person name="Chen F."/>
        </authorList>
    </citation>
    <scope>NUCLEOTIDE SEQUENCE [LARGE SCALE GENOMIC DNA]</scope>
    <source>
        <strain evidence="6">ATCC 700099 / DSM 44233 / CIP 104796 / JCM 9543 / NBRC 105858 / Y-104</strain>
    </source>
</reference>
<evidence type="ECO:0000256" key="2">
    <source>
        <dbReference type="ARBA" id="ARBA00022801"/>
    </source>
</evidence>
<dbReference type="Gene3D" id="3.40.50.1820">
    <property type="entry name" value="alpha/beta hydrolase"/>
    <property type="match status" value="1"/>
</dbReference>
<dbReference type="RefSeq" id="WP_015747268.1">
    <property type="nucleotide sequence ID" value="NC_013235.1"/>
</dbReference>
<proteinExistence type="predicted"/>
<dbReference type="PANTHER" id="PTHR43037">
    <property type="entry name" value="UNNAMED PRODUCT-RELATED"/>
    <property type="match status" value="1"/>
</dbReference>
<keyword evidence="6" id="KW-1185">Reference proteome</keyword>
<keyword evidence="2" id="KW-0378">Hydrolase</keyword>
<dbReference type="FunCoup" id="C8XHG3">
    <property type="interactions" value="22"/>
</dbReference>
<dbReference type="AlphaFoldDB" id="C8XHG3"/>
<dbReference type="eggNOG" id="COG3509">
    <property type="taxonomic scope" value="Bacteria"/>
</dbReference>
<dbReference type="STRING" id="479431.Namu_1984"/>
<evidence type="ECO:0000256" key="4">
    <source>
        <dbReference type="SAM" id="SignalP"/>
    </source>
</evidence>
<dbReference type="InParanoid" id="C8XHG3"/>
<organism evidence="5 6">
    <name type="scientific">Nakamurella multipartita (strain ATCC 700099 / DSM 44233 / CIP 104796 / JCM 9543 / NBRC 105858 / Y-104)</name>
    <name type="common">Microsphaera multipartita</name>
    <dbReference type="NCBI Taxonomy" id="479431"/>
    <lineage>
        <taxon>Bacteria</taxon>
        <taxon>Bacillati</taxon>
        <taxon>Actinomycetota</taxon>
        <taxon>Actinomycetes</taxon>
        <taxon>Nakamurellales</taxon>
        <taxon>Nakamurellaceae</taxon>
        <taxon>Nakamurella</taxon>
    </lineage>
</organism>
<protein>
    <submittedName>
        <fullName evidence="5">Esterase, PHB depolymerase family</fullName>
    </submittedName>
</protein>
<accession>C8XHG3</accession>
<dbReference type="Proteomes" id="UP000002218">
    <property type="component" value="Chromosome"/>
</dbReference>
<dbReference type="InterPro" id="IPR029058">
    <property type="entry name" value="AB_hydrolase_fold"/>
</dbReference>
<dbReference type="PANTHER" id="PTHR43037:SF1">
    <property type="entry name" value="BLL1128 PROTEIN"/>
    <property type="match status" value="1"/>
</dbReference>
<feature type="region of interest" description="Disordered" evidence="3">
    <location>
        <begin position="257"/>
        <end position="283"/>
    </location>
</feature>
<sequence>MTAAPRSGASIHPAAILASLFDWAAPVLTTAPAPPAVPTVPVDSESTPPSPATEPAWQTLHLTHTEPAGTRSYDLFLPSGYTGQPVPLIVMLHGGSQDAADFAAGTGMNALAEEHTFLVAYPEQPTAANSSGYWNWFRPEDQRAGAGEPAILAGITRQVMADHAVDPDQVYIAGFSAGGAMAAVMAGGYPELYAAVGIHSGLAHGAASHFMGAFLAMQAGATNGTGNTLPVIVFHGDRDSSVAHSNAEKIINVRLSAEPEPVADQPEPVSSQGDEGGRSYTRTVHAGTDGTIAESWLLEGTGHAWSGGRAGGSYVDPQGPDASAEMVRFFGDHRRAA</sequence>
<evidence type="ECO:0000256" key="1">
    <source>
        <dbReference type="ARBA" id="ARBA00022729"/>
    </source>
</evidence>